<proteinExistence type="inferred from homology"/>
<feature type="transmembrane region" description="Helical" evidence="8">
    <location>
        <begin position="73"/>
        <end position="91"/>
    </location>
</feature>
<dbReference type="PANTHER" id="PTHR30047">
    <property type="entry name" value="HIGH-AFFINITY CHOLINE TRANSPORT PROTEIN-RELATED"/>
    <property type="match status" value="1"/>
</dbReference>
<feature type="transmembrane region" description="Helical" evidence="8">
    <location>
        <begin position="432"/>
        <end position="451"/>
    </location>
</feature>
<reference evidence="9 10" key="1">
    <citation type="journal article" date="2012" name="J. Bacteriol.">
        <title>Complete Genome Sequence of the Beer Spoilage Organism Pediococcus claussenii ATCC BAA-344T.</title>
        <authorList>
            <person name="Pittet V."/>
            <person name="Abegunde T."/>
            <person name="Marfleet T."/>
            <person name="Haakensen M."/>
            <person name="Morrow K."/>
            <person name="Jayaprakash T."/>
            <person name="Schroeder K."/>
            <person name="Trost B."/>
            <person name="Byrns S."/>
            <person name="Bergsveinson J."/>
            <person name="Kusalik A."/>
            <person name="Ziola B."/>
        </authorList>
    </citation>
    <scope>NUCLEOTIDE SEQUENCE [LARGE SCALE GENOMIC DNA]</scope>
    <source>
        <strain evidence="9 10">ATCC BAA-344</strain>
    </source>
</reference>
<gene>
    <name evidence="9" type="ordered locus">PECL_1821</name>
</gene>
<dbReference type="InterPro" id="IPR000060">
    <property type="entry name" value="BCCT_transptr"/>
</dbReference>
<keyword evidence="4" id="KW-1003">Cell membrane</keyword>
<dbReference type="PANTHER" id="PTHR30047:SF7">
    <property type="entry name" value="HIGH-AFFINITY CHOLINE TRANSPORT PROTEIN"/>
    <property type="match status" value="1"/>
</dbReference>
<feature type="transmembrane region" description="Helical" evidence="8">
    <location>
        <begin position="33"/>
        <end position="52"/>
    </location>
</feature>
<evidence type="ECO:0000256" key="4">
    <source>
        <dbReference type="ARBA" id="ARBA00022475"/>
    </source>
</evidence>
<dbReference type="eggNOG" id="COG1292">
    <property type="taxonomic scope" value="Bacteria"/>
</dbReference>
<dbReference type="EMBL" id="CP003137">
    <property type="protein sequence ID" value="AEV96033.1"/>
    <property type="molecule type" value="Genomic_DNA"/>
</dbReference>
<evidence type="ECO:0000256" key="1">
    <source>
        <dbReference type="ARBA" id="ARBA00004651"/>
    </source>
</evidence>
<comment type="similarity">
    <text evidence="2">Belongs to the BCCT transporter (TC 2.A.15) family.</text>
</comment>
<dbReference type="Proteomes" id="UP000005444">
    <property type="component" value="Chromosome"/>
</dbReference>
<feature type="transmembrane region" description="Helical" evidence="8">
    <location>
        <begin position="330"/>
        <end position="354"/>
    </location>
</feature>
<feature type="transmembrane region" description="Helical" evidence="8">
    <location>
        <begin position="388"/>
        <end position="412"/>
    </location>
</feature>
<dbReference type="HOGENOM" id="CLU_010118_6_0_9"/>
<organism evidence="9 10">
    <name type="scientific">Pediococcus claussenii (strain ATCC BAA-344 / DSM 14800 / JCM 18046 / KCTC 3811 / LMG 21948 / P06)</name>
    <dbReference type="NCBI Taxonomy" id="701521"/>
    <lineage>
        <taxon>Bacteria</taxon>
        <taxon>Bacillati</taxon>
        <taxon>Bacillota</taxon>
        <taxon>Bacilli</taxon>
        <taxon>Lactobacillales</taxon>
        <taxon>Lactobacillaceae</taxon>
        <taxon>Pediococcus</taxon>
    </lineage>
</organism>
<keyword evidence="6 8" id="KW-1133">Transmembrane helix</keyword>
<dbReference type="Pfam" id="PF02028">
    <property type="entry name" value="BCCT"/>
    <property type="match status" value="1"/>
</dbReference>
<keyword evidence="5 8" id="KW-0812">Transmembrane</keyword>
<dbReference type="GO" id="GO:0005886">
    <property type="term" value="C:plasma membrane"/>
    <property type="evidence" value="ECO:0007669"/>
    <property type="project" value="UniProtKB-SubCell"/>
</dbReference>
<evidence type="ECO:0000256" key="6">
    <source>
        <dbReference type="ARBA" id="ARBA00022989"/>
    </source>
</evidence>
<keyword evidence="10" id="KW-1185">Reference proteome</keyword>
<dbReference type="KEGG" id="pce:PECL_1821"/>
<evidence type="ECO:0000313" key="9">
    <source>
        <dbReference type="EMBL" id="AEV96033.1"/>
    </source>
</evidence>
<evidence type="ECO:0000256" key="8">
    <source>
        <dbReference type="SAM" id="Phobius"/>
    </source>
</evidence>
<dbReference type="AlphaFoldDB" id="G8PBX5"/>
<accession>G8PBX5</accession>
<sequence>MFGIVSAVLIIGGPAVQQFMNALLSFITTKYEWLYVLVYVLNFIFFIVLIMSKFGKIRFGTPDKKRDFSSFQWGSMVFATGIDASILMLSATDPLLYLQHPAFGARPLSKAAYIYANICGEFNWGPMAWMMFATATIAIAYTMYVKKVPVKRLSTVIPIIQGKRWDKKFIRQIIDFLVIFGIMGGIGSSIGMEIPVIAKVLSLILGVPDTIYLKLALFMVLLVLFSLTVYAGLNKGIKKISAWHIYLAIGFLLIVLLIGPTFRLIGGEVQTLGGMFKNFVSLSFNKASAGSNSYAQHQTLFYWGWWLSYMPVMGLFIARISHGKTIRQVVLGMMTYGVGGCLAFYAVLGGYALWLQQSGVVNLVHILNTQGQAAVLAALITTLPMSKLMLIIFCVSCFVFLATTISSSAFIVSSFTSLDLSGNRQPSRWNRMAWVFVFILFSLGIVIVGGFETIQAICTIAGFPLIFVCMLLLYSIFQEITEQSDLRVPALDLLQLPRLSSRIFMMLSRTFGVFNGYNENN</sequence>
<feature type="transmembrane region" description="Helical" evidence="8">
    <location>
        <begin position="245"/>
        <end position="265"/>
    </location>
</feature>
<dbReference type="PATRIC" id="fig|701521.8.peg.1722"/>
<dbReference type="STRING" id="701521.PECL_1821"/>
<evidence type="ECO:0000256" key="7">
    <source>
        <dbReference type="ARBA" id="ARBA00023136"/>
    </source>
</evidence>
<evidence type="ECO:0000256" key="5">
    <source>
        <dbReference type="ARBA" id="ARBA00022692"/>
    </source>
</evidence>
<evidence type="ECO:0000256" key="2">
    <source>
        <dbReference type="ARBA" id="ARBA00005658"/>
    </source>
</evidence>
<dbReference type="RefSeq" id="WP_014216227.1">
    <property type="nucleotide sequence ID" value="NC_016605.1"/>
</dbReference>
<feature type="transmembrane region" description="Helical" evidence="8">
    <location>
        <begin position="211"/>
        <end position="233"/>
    </location>
</feature>
<keyword evidence="3" id="KW-0813">Transport</keyword>
<keyword evidence="7 8" id="KW-0472">Membrane</keyword>
<evidence type="ECO:0000313" key="10">
    <source>
        <dbReference type="Proteomes" id="UP000005444"/>
    </source>
</evidence>
<evidence type="ECO:0000256" key="3">
    <source>
        <dbReference type="ARBA" id="ARBA00022448"/>
    </source>
</evidence>
<feature type="transmembrane region" description="Helical" evidence="8">
    <location>
        <begin position="458"/>
        <end position="477"/>
    </location>
</feature>
<feature type="transmembrane region" description="Helical" evidence="8">
    <location>
        <begin position="300"/>
        <end position="318"/>
    </location>
</feature>
<feature type="transmembrane region" description="Helical" evidence="8">
    <location>
        <begin position="173"/>
        <end position="191"/>
    </location>
</feature>
<comment type="subcellular location">
    <subcellularLocation>
        <location evidence="1">Cell membrane</location>
        <topology evidence="1">Multi-pass membrane protein</topology>
    </subcellularLocation>
</comment>
<feature type="transmembrane region" description="Helical" evidence="8">
    <location>
        <begin position="127"/>
        <end position="145"/>
    </location>
</feature>
<protein>
    <submittedName>
        <fullName evidence="9">BCCT transporter family protein</fullName>
    </submittedName>
</protein>
<dbReference type="GO" id="GO:0022857">
    <property type="term" value="F:transmembrane transporter activity"/>
    <property type="evidence" value="ECO:0007669"/>
    <property type="project" value="InterPro"/>
</dbReference>
<feature type="transmembrane region" description="Helical" evidence="8">
    <location>
        <begin position="360"/>
        <end position="381"/>
    </location>
</feature>
<name>G8PBX5_PEDCP</name>